<accession>A0AB39CCN3</accession>
<protein>
    <submittedName>
        <fullName evidence="1">Uncharacterized protein</fullName>
    </submittedName>
</protein>
<dbReference type="EMBL" id="PQ015378">
    <property type="protein sequence ID" value="XDJ14607.1"/>
    <property type="molecule type" value="Genomic_DNA"/>
</dbReference>
<sequence length="143" mass="16414">MSQIVIIEAGFSDRQLSFETLTGESRTCLASYADREHGPVKLRQFEYHPEFGATLYEFIVDWGDTRSNQPRPAELGEILERSPIDLAITELRKQYEAVTETTCFLVRHEGRVTRCSFKPKGEYRDPPVNLDWIDVPPPPSELI</sequence>
<organism evidence="1">
    <name type="scientific">Pseudomonas phage RVTF4</name>
    <dbReference type="NCBI Taxonomy" id="3236931"/>
    <lineage>
        <taxon>Viruses</taxon>
    </lineage>
</organism>
<proteinExistence type="predicted"/>
<evidence type="ECO:0000313" key="1">
    <source>
        <dbReference type="EMBL" id="XDJ14607.1"/>
    </source>
</evidence>
<name>A0AB39CCN3_9VIRU</name>
<reference evidence="1" key="1">
    <citation type="submission" date="2024-07" db="EMBL/GenBank/DDBJ databases">
        <authorList>
            <person name="Bringhurst R.M."/>
            <person name="Homer T.E."/>
        </authorList>
    </citation>
    <scope>NUCLEOTIDE SEQUENCE</scope>
</reference>